<protein>
    <submittedName>
        <fullName evidence="1">Uncharacterized protein</fullName>
    </submittedName>
</protein>
<name>A0ACB9WQR4_CHAAC</name>
<evidence type="ECO:0000313" key="1">
    <source>
        <dbReference type="EMBL" id="KAI4815519.1"/>
    </source>
</evidence>
<dbReference type="EMBL" id="CM043797">
    <property type="protein sequence ID" value="KAI4815519.1"/>
    <property type="molecule type" value="Genomic_DNA"/>
</dbReference>
<gene>
    <name evidence="1" type="ORF">KUCAC02_005661</name>
</gene>
<keyword evidence="2" id="KW-1185">Reference proteome</keyword>
<reference evidence="1" key="1">
    <citation type="submission" date="2022-05" db="EMBL/GenBank/DDBJ databases">
        <title>Chromosome-level genome of Chaenocephalus aceratus.</title>
        <authorList>
            <person name="Park H."/>
        </authorList>
    </citation>
    <scope>NUCLEOTIDE SEQUENCE</scope>
    <source>
        <strain evidence="1">KU_202001</strain>
    </source>
</reference>
<proteinExistence type="predicted"/>
<evidence type="ECO:0000313" key="2">
    <source>
        <dbReference type="Proteomes" id="UP001057452"/>
    </source>
</evidence>
<organism evidence="1 2">
    <name type="scientific">Chaenocephalus aceratus</name>
    <name type="common">Blackfin icefish</name>
    <name type="synonym">Chaenichthys aceratus</name>
    <dbReference type="NCBI Taxonomy" id="36190"/>
    <lineage>
        <taxon>Eukaryota</taxon>
        <taxon>Metazoa</taxon>
        <taxon>Chordata</taxon>
        <taxon>Craniata</taxon>
        <taxon>Vertebrata</taxon>
        <taxon>Euteleostomi</taxon>
        <taxon>Actinopterygii</taxon>
        <taxon>Neopterygii</taxon>
        <taxon>Teleostei</taxon>
        <taxon>Neoteleostei</taxon>
        <taxon>Acanthomorphata</taxon>
        <taxon>Eupercaria</taxon>
        <taxon>Perciformes</taxon>
        <taxon>Notothenioidei</taxon>
        <taxon>Channichthyidae</taxon>
        <taxon>Chaenocephalus</taxon>
    </lineage>
</organism>
<comment type="caution">
    <text evidence="1">The sequence shown here is derived from an EMBL/GenBank/DDBJ whole genome shotgun (WGS) entry which is preliminary data.</text>
</comment>
<sequence>MSGATSDALHRSTLTVYLKLVALGNSYITAFQALSASSEAYFSAVAKMGDVLIQVSETQRRLTAEMEGVFRWFQVEVLQAMEKNVKLDEEYINHVTPLSSVCQTGASLQQKADGWKEKVNESKGSRPRTPTHPDQDAQLRGSVSSLLQTVSRDEDMSWARREQQALGRVPSRGLVPAAYVAPVEDVSNTLATR</sequence>
<accession>A0ACB9WQR4</accession>
<dbReference type="Proteomes" id="UP001057452">
    <property type="component" value="Chromosome 13"/>
</dbReference>